<dbReference type="PANTHER" id="PTHR47245">
    <property type="entry name" value="PEPTIDYLPROLYL ISOMERASE"/>
    <property type="match status" value="1"/>
</dbReference>
<name>A0A517P7P1_9PLAN</name>
<dbReference type="KEGG" id="acaf:CA12_14730"/>
<feature type="domain" description="PpiC" evidence="2">
    <location>
        <begin position="151"/>
        <end position="250"/>
    </location>
</feature>
<proteinExistence type="predicted"/>
<dbReference type="PROSITE" id="PS01096">
    <property type="entry name" value="PPIC_PPIASE_1"/>
    <property type="match status" value="1"/>
</dbReference>
<dbReference type="PROSITE" id="PS50198">
    <property type="entry name" value="PPIC_PPIASE_2"/>
    <property type="match status" value="1"/>
</dbReference>
<evidence type="ECO:0000256" key="1">
    <source>
        <dbReference type="PROSITE-ProRule" id="PRU00278"/>
    </source>
</evidence>
<keyword evidence="1 3" id="KW-0413">Isomerase</keyword>
<reference evidence="3 4" key="1">
    <citation type="submission" date="2019-02" db="EMBL/GenBank/DDBJ databases">
        <title>Deep-cultivation of Planctomycetes and their phenomic and genomic characterization uncovers novel biology.</title>
        <authorList>
            <person name="Wiegand S."/>
            <person name="Jogler M."/>
            <person name="Boedeker C."/>
            <person name="Pinto D."/>
            <person name="Vollmers J."/>
            <person name="Rivas-Marin E."/>
            <person name="Kohn T."/>
            <person name="Peeters S.H."/>
            <person name="Heuer A."/>
            <person name="Rast P."/>
            <person name="Oberbeckmann S."/>
            <person name="Bunk B."/>
            <person name="Jeske O."/>
            <person name="Meyerdierks A."/>
            <person name="Storesund J.E."/>
            <person name="Kallscheuer N."/>
            <person name="Luecker S."/>
            <person name="Lage O.M."/>
            <person name="Pohl T."/>
            <person name="Merkel B.J."/>
            <person name="Hornburger P."/>
            <person name="Mueller R.-W."/>
            <person name="Bruemmer F."/>
            <person name="Labrenz M."/>
            <person name="Spormann A.M."/>
            <person name="Op den Camp H."/>
            <person name="Overmann J."/>
            <person name="Amann R."/>
            <person name="Jetten M.S.M."/>
            <person name="Mascher T."/>
            <person name="Medema M.H."/>
            <person name="Devos D.P."/>
            <person name="Kaster A.-K."/>
            <person name="Ovreas L."/>
            <person name="Rohde M."/>
            <person name="Galperin M.Y."/>
            <person name="Jogler C."/>
        </authorList>
    </citation>
    <scope>NUCLEOTIDE SEQUENCE [LARGE SCALE GENOMIC DNA]</scope>
    <source>
        <strain evidence="3 4">CA12</strain>
    </source>
</reference>
<protein>
    <submittedName>
        <fullName evidence="3">Foldase protein PrsA 1</fullName>
        <ecNumber evidence="3">5.2.1.8</ecNumber>
    </submittedName>
</protein>
<dbReference type="GO" id="GO:0003755">
    <property type="term" value="F:peptidyl-prolyl cis-trans isomerase activity"/>
    <property type="evidence" value="ECO:0007669"/>
    <property type="project" value="UniProtKB-KW"/>
</dbReference>
<evidence type="ECO:0000313" key="4">
    <source>
        <dbReference type="Proteomes" id="UP000318741"/>
    </source>
</evidence>
<dbReference type="Proteomes" id="UP000318741">
    <property type="component" value="Chromosome"/>
</dbReference>
<dbReference type="RefSeq" id="WP_165700606.1">
    <property type="nucleotide sequence ID" value="NZ_CP036265.1"/>
</dbReference>
<gene>
    <name evidence="3" type="primary">prsA1</name>
    <name evidence="3" type="ORF">CA12_14730</name>
</gene>
<dbReference type="InterPro" id="IPR027304">
    <property type="entry name" value="Trigger_fact/SurA_dom_sf"/>
</dbReference>
<sequence>MFAPLLCVLLLAAGPERPPDEVLAEAAGESITRGRVNLLLKLRGTPASARAAAWDDAVQTLADRARMRRFLASRRATPDAKELETQTAALLARFGKDEEAQTVALQKLGVTADDVRAEAALPLAWEQQARRLITPDALRDHFEANRLRYDDTALTVAHIFQPGDATAELAKVKQQIDAGALTFAQAAAQHSQAPTAKSGGVIGPLRPGDGKAPPEVTAAAFDLAQGGATPGAVSEPVRSAVGTHLVTVLGVAEPGELTLEDVLAPVRRDLSRQLWFEQLERLR</sequence>
<dbReference type="SUPFAM" id="SSF109998">
    <property type="entry name" value="Triger factor/SurA peptide-binding domain-like"/>
    <property type="match status" value="1"/>
</dbReference>
<dbReference type="AlphaFoldDB" id="A0A517P7P1"/>
<keyword evidence="4" id="KW-1185">Reference proteome</keyword>
<keyword evidence="1" id="KW-0697">Rotamase</keyword>
<evidence type="ECO:0000313" key="3">
    <source>
        <dbReference type="EMBL" id="QDT15388.1"/>
    </source>
</evidence>
<dbReference type="EC" id="5.2.1.8" evidence="3"/>
<dbReference type="InterPro" id="IPR046357">
    <property type="entry name" value="PPIase_dom_sf"/>
</dbReference>
<accession>A0A517P7P1</accession>
<dbReference type="InterPro" id="IPR023058">
    <property type="entry name" value="PPIase_PpiC_CS"/>
</dbReference>
<dbReference type="InterPro" id="IPR000297">
    <property type="entry name" value="PPIase_PpiC"/>
</dbReference>
<dbReference type="SUPFAM" id="SSF54534">
    <property type="entry name" value="FKBP-like"/>
    <property type="match status" value="1"/>
</dbReference>
<dbReference type="Pfam" id="PF00639">
    <property type="entry name" value="Rotamase"/>
    <property type="match status" value="1"/>
</dbReference>
<organism evidence="3 4">
    <name type="scientific">Alienimonas californiensis</name>
    <dbReference type="NCBI Taxonomy" id="2527989"/>
    <lineage>
        <taxon>Bacteria</taxon>
        <taxon>Pseudomonadati</taxon>
        <taxon>Planctomycetota</taxon>
        <taxon>Planctomycetia</taxon>
        <taxon>Planctomycetales</taxon>
        <taxon>Planctomycetaceae</taxon>
        <taxon>Alienimonas</taxon>
    </lineage>
</organism>
<dbReference type="EMBL" id="CP036265">
    <property type="protein sequence ID" value="QDT15388.1"/>
    <property type="molecule type" value="Genomic_DNA"/>
</dbReference>
<dbReference type="InterPro" id="IPR050245">
    <property type="entry name" value="PrsA_foldase"/>
</dbReference>
<dbReference type="PANTHER" id="PTHR47245:SF2">
    <property type="entry name" value="PEPTIDYL-PROLYL CIS-TRANS ISOMERASE HP_0175-RELATED"/>
    <property type="match status" value="1"/>
</dbReference>
<dbReference type="Gene3D" id="3.10.50.40">
    <property type="match status" value="1"/>
</dbReference>
<evidence type="ECO:0000259" key="2">
    <source>
        <dbReference type="PROSITE" id="PS50198"/>
    </source>
</evidence>